<keyword evidence="5" id="KW-1185">Reference proteome</keyword>
<dbReference type="GO" id="GO:0004497">
    <property type="term" value="F:monooxygenase activity"/>
    <property type="evidence" value="ECO:0007669"/>
    <property type="project" value="UniProtKB-KW"/>
</dbReference>
<dbReference type="SUPFAM" id="SSF51905">
    <property type="entry name" value="FAD/NAD(P)-binding domain"/>
    <property type="match status" value="1"/>
</dbReference>
<dbReference type="STRING" id="910347.SAMN05421773_105150"/>
<accession>A0A1I1LCB6</accession>
<evidence type="ECO:0000259" key="3">
    <source>
        <dbReference type="Pfam" id="PF01494"/>
    </source>
</evidence>
<organism evidence="4 5">
    <name type="scientific">Streptomyces aidingensis</name>
    <dbReference type="NCBI Taxonomy" id="910347"/>
    <lineage>
        <taxon>Bacteria</taxon>
        <taxon>Bacillati</taxon>
        <taxon>Actinomycetota</taxon>
        <taxon>Actinomycetes</taxon>
        <taxon>Kitasatosporales</taxon>
        <taxon>Streptomycetaceae</taxon>
        <taxon>Streptomyces</taxon>
    </lineage>
</organism>
<dbReference type="AlphaFoldDB" id="A0A1I1LCB6"/>
<dbReference type="GO" id="GO:0071949">
    <property type="term" value="F:FAD binding"/>
    <property type="evidence" value="ECO:0007669"/>
    <property type="project" value="InterPro"/>
</dbReference>
<reference evidence="4 5" key="1">
    <citation type="submission" date="2016-10" db="EMBL/GenBank/DDBJ databases">
        <authorList>
            <person name="de Groot N.N."/>
        </authorList>
    </citation>
    <scope>NUCLEOTIDE SEQUENCE [LARGE SCALE GENOMIC DNA]</scope>
    <source>
        <strain evidence="4 5">CGMCC 4.5739</strain>
    </source>
</reference>
<evidence type="ECO:0000256" key="1">
    <source>
        <dbReference type="ARBA" id="ARBA00023002"/>
    </source>
</evidence>
<dbReference type="PRINTS" id="PR00420">
    <property type="entry name" value="RNGMNOXGNASE"/>
</dbReference>
<sequence>MIGGGIGGLAAVLALRRSGIRAAAYERTRELRAERSGHGLILWHNAVLALRAIGFDKPLDTVGHPIGTYRFRAAADRTLARWDLGPGAERYNAPVYAVSRPALHRALAEEVGEDLHTGARCVALAQDDDGVVAGFEDGREVRAAVVVGADGLRSAVRRTLMPYEPPPRYAGYTAFQGVVHLPGAAEPGVFTNTFGAGKWFVHYPLADGHVYWDGILDERTARRLDAFGMPAKSMLAQEFAGWPDPVPALIGASAAERLAPVDIFDRDPVPRWTSGRVTLLGDAAHPMTFNLGQGVGQALEDAVVLARCLAGDDGGPAGDPAAALLAYQRRRLDRTTRIVRRSRANGTFIRRRSPVMCRLRDTFVRVAFERLVFGKTYGLTMDTDF</sequence>
<keyword evidence="2" id="KW-0503">Monooxygenase</keyword>
<dbReference type="Proteomes" id="UP000199207">
    <property type="component" value="Unassembled WGS sequence"/>
</dbReference>
<feature type="domain" description="FAD-binding" evidence="3">
    <location>
        <begin position="2"/>
        <end position="342"/>
    </location>
</feature>
<dbReference type="Gene3D" id="3.50.50.60">
    <property type="entry name" value="FAD/NAD(P)-binding domain"/>
    <property type="match status" value="1"/>
</dbReference>
<dbReference type="Pfam" id="PF01494">
    <property type="entry name" value="FAD_binding_3"/>
    <property type="match status" value="1"/>
</dbReference>
<dbReference type="PANTHER" id="PTHR13789">
    <property type="entry name" value="MONOOXYGENASE"/>
    <property type="match status" value="1"/>
</dbReference>
<evidence type="ECO:0000313" key="5">
    <source>
        <dbReference type="Proteomes" id="UP000199207"/>
    </source>
</evidence>
<dbReference type="PANTHER" id="PTHR13789:SF309">
    <property type="entry name" value="PUTATIVE (AFU_ORTHOLOGUE AFUA_6G14510)-RELATED"/>
    <property type="match status" value="1"/>
</dbReference>
<dbReference type="InterPro" id="IPR050493">
    <property type="entry name" value="FAD-dep_Monooxygenase_BioMet"/>
</dbReference>
<name>A0A1I1LCB6_9ACTN</name>
<dbReference type="EMBL" id="FOLM01000005">
    <property type="protein sequence ID" value="SFC70605.1"/>
    <property type="molecule type" value="Genomic_DNA"/>
</dbReference>
<keyword evidence="1" id="KW-0560">Oxidoreductase</keyword>
<protein>
    <submittedName>
        <fullName evidence="4">2-polyprenyl-6-methoxyphenol hydroxylase</fullName>
    </submittedName>
</protein>
<dbReference type="InterPro" id="IPR036188">
    <property type="entry name" value="FAD/NAD-bd_sf"/>
</dbReference>
<evidence type="ECO:0000256" key="2">
    <source>
        <dbReference type="ARBA" id="ARBA00023033"/>
    </source>
</evidence>
<evidence type="ECO:0000313" key="4">
    <source>
        <dbReference type="EMBL" id="SFC70605.1"/>
    </source>
</evidence>
<proteinExistence type="predicted"/>
<dbReference type="InterPro" id="IPR002938">
    <property type="entry name" value="FAD-bd"/>
</dbReference>
<gene>
    <name evidence="4" type="ORF">SAMN05421773_105150</name>
</gene>